<dbReference type="InterPro" id="IPR001525">
    <property type="entry name" value="C5_MeTfrase"/>
</dbReference>
<comment type="caution">
    <text evidence="4">The sequence shown here is derived from an EMBL/GenBank/DDBJ whole genome shotgun (WGS) entry which is preliminary data.</text>
</comment>
<protein>
    <submittedName>
        <fullName evidence="4">Modification methylase HaeII</fullName>
    </submittedName>
</protein>
<dbReference type="Gene3D" id="2.130.10.30">
    <property type="entry name" value="Regulator of chromosome condensation 1/beta-lactamase-inhibitor protein II"/>
    <property type="match status" value="2"/>
</dbReference>
<accession>A0A1Q9F501</accession>
<name>A0A1Q9F501_SYMMI</name>
<dbReference type="AlphaFoldDB" id="A0A1Q9F501"/>
<dbReference type="InterPro" id="IPR009091">
    <property type="entry name" value="RCC1/BLIP-II"/>
</dbReference>
<feature type="region of interest" description="Disordered" evidence="3">
    <location>
        <begin position="168"/>
        <end position="217"/>
    </location>
</feature>
<dbReference type="InterPro" id="IPR051553">
    <property type="entry name" value="Ran_GTPase-activating"/>
</dbReference>
<keyword evidence="1 4" id="KW-0489">Methyltransferase</keyword>
<reference evidence="4 5" key="1">
    <citation type="submission" date="2016-02" db="EMBL/GenBank/DDBJ databases">
        <title>Genome analysis of coral dinoflagellate symbionts highlights evolutionary adaptations to a symbiotic lifestyle.</title>
        <authorList>
            <person name="Aranda M."/>
            <person name="Li Y."/>
            <person name="Liew Y.J."/>
            <person name="Baumgarten S."/>
            <person name="Simakov O."/>
            <person name="Wilson M."/>
            <person name="Piel J."/>
            <person name="Ashoor H."/>
            <person name="Bougouffa S."/>
            <person name="Bajic V.B."/>
            <person name="Ryu T."/>
            <person name="Ravasi T."/>
            <person name="Bayer T."/>
            <person name="Micklem G."/>
            <person name="Kim H."/>
            <person name="Bhak J."/>
            <person name="Lajeunesse T.C."/>
            <person name="Voolstra C.R."/>
        </authorList>
    </citation>
    <scope>NUCLEOTIDE SEQUENCE [LARGE SCALE GENOMIC DNA]</scope>
    <source>
        <strain evidence="4 5">CCMP2467</strain>
    </source>
</reference>
<dbReference type="Pfam" id="PF00145">
    <property type="entry name" value="DNA_methylase"/>
    <property type="match status" value="1"/>
</dbReference>
<dbReference type="PANTHER" id="PTHR45982:SF1">
    <property type="entry name" value="REGULATOR OF CHROMOSOME CONDENSATION"/>
    <property type="match status" value="1"/>
</dbReference>
<dbReference type="PRINTS" id="PR00105">
    <property type="entry name" value="C5METTRFRASE"/>
</dbReference>
<dbReference type="InterPro" id="IPR029063">
    <property type="entry name" value="SAM-dependent_MTases_sf"/>
</dbReference>
<keyword evidence="5" id="KW-1185">Reference proteome</keyword>
<feature type="region of interest" description="Disordered" evidence="3">
    <location>
        <begin position="136"/>
        <end position="155"/>
    </location>
</feature>
<evidence type="ECO:0000256" key="2">
    <source>
        <dbReference type="ARBA" id="ARBA00022679"/>
    </source>
</evidence>
<organism evidence="4 5">
    <name type="scientific">Symbiodinium microadriaticum</name>
    <name type="common">Dinoflagellate</name>
    <name type="synonym">Zooxanthella microadriatica</name>
    <dbReference type="NCBI Taxonomy" id="2951"/>
    <lineage>
        <taxon>Eukaryota</taxon>
        <taxon>Sar</taxon>
        <taxon>Alveolata</taxon>
        <taxon>Dinophyceae</taxon>
        <taxon>Suessiales</taxon>
        <taxon>Symbiodiniaceae</taxon>
        <taxon>Symbiodinium</taxon>
    </lineage>
</organism>
<evidence type="ECO:0000313" key="5">
    <source>
        <dbReference type="Proteomes" id="UP000186817"/>
    </source>
</evidence>
<feature type="compositionally biased region" description="Low complexity" evidence="3">
    <location>
        <begin position="24"/>
        <end position="43"/>
    </location>
</feature>
<feature type="compositionally biased region" description="Low complexity" evidence="3">
    <location>
        <begin position="140"/>
        <end position="155"/>
    </location>
</feature>
<evidence type="ECO:0000256" key="1">
    <source>
        <dbReference type="ARBA" id="ARBA00022603"/>
    </source>
</evidence>
<dbReference type="SUPFAM" id="SSF50985">
    <property type="entry name" value="RCC1/BLIP-II"/>
    <property type="match status" value="2"/>
</dbReference>
<feature type="region of interest" description="Disordered" evidence="3">
    <location>
        <begin position="234"/>
        <end position="285"/>
    </location>
</feature>
<dbReference type="EMBL" id="LSRX01000011">
    <property type="protein sequence ID" value="OLQ14746.1"/>
    <property type="molecule type" value="Genomic_DNA"/>
</dbReference>
<evidence type="ECO:0000313" key="4">
    <source>
        <dbReference type="EMBL" id="OLQ14746.1"/>
    </source>
</evidence>
<evidence type="ECO:0000256" key="3">
    <source>
        <dbReference type="SAM" id="MobiDB-lite"/>
    </source>
</evidence>
<dbReference type="GO" id="GO:0032259">
    <property type="term" value="P:methylation"/>
    <property type="evidence" value="ECO:0007669"/>
    <property type="project" value="UniProtKB-KW"/>
</dbReference>
<gene>
    <name evidence="4" type="primary">haeIIM</name>
    <name evidence="4" type="ORF">AK812_SmicGene1115</name>
</gene>
<dbReference type="Proteomes" id="UP000186817">
    <property type="component" value="Unassembled WGS sequence"/>
</dbReference>
<dbReference type="OrthoDB" id="5370059at2759"/>
<feature type="compositionally biased region" description="Low complexity" evidence="3">
    <location>
        <begin position="93"/>
        <end position="103"/>
    </location>
</feature>
<feature type="compositionally biased region" description="Polar residues" evidence="3">
    <location>
        <begin position="176"/>
        <end position="185"/>
    </location>
</feature>
<feature type="region of interest" description="Disordered" evidence="3">
    <location>
        <begin position="543"/>
        <end position="563"/>
    </location>
</feature>
<feature type="region of interest" description="Disordered" evidence="3">
    <location>
        <begin position="1"/>
        <end position="56"/>
    </location>
</feature>
<dbReference type="GO" id="GO:0008168">
    <property type="term" value="F:methyltransferase activity"/>
    <property type="evidence" value="ECO:0007669"/>
    <property type="project" value="UniProtKB-KW"/>
</dbReference>
<dbReference type="SUPFAM" id="SSF53335">
    <property type="entry name" value="S-adenosyl-L-methionine-dependent methyltransferases"/>
    <property type="match status" value="1"/>
</dbReference>
<dbReference type="Gene3D" id="3.40.50.150">
    <property type="entry name" value="Vaccinia Virus protein VP39"/>
    <property type="match status" value="1"/>
</dbReference>
<dbReference type="PANTHER" id="PTHR45982">
    <property type="entry name" value="REGULATOR OF CHROMOSOME CONDENSATION"/>
    <property type="match status" value="1"/>
</dbReference>
<keyword evidence="2" id="KW-0808">Transferase</keyword>
<feature type="region of interest" description="Disordered" evidence="3">
    <location>
        <begin position="89"/>
        <end position="112"/>
    </location>
</feature>
<proteinExistence type="predicted"/>
<sequence>MVKAKAKAKTSAVPPKRGAKAKAKAPATAKSTPVAKAKSATTTQQVERVDESTGEARMVTVVTPPHPKRSADEIDASGDRFWKQYCRGEQGQASAPSSSSALPRLEEPLQDGLSSELEATMIAELETQLIDSQQETVTTDDANAASNAPNGADAADAAQDNGIIITESTVGAEGQDTGNGISTDSAVGAEGRDTGNGINTDSAVGAEGRDAGNGIGTDSAEAIRIRARVHEIMNTPSAGDVGRGDDEVNEDDAFSSGSGGPDDKSDKFDDENFSSDGSDGLGTAVPSWSRWAKVETDWVCESNAWKQKYLTQFVVHREDKCCVFTDVTKINNDDERWTQAVSSIRTFSRMNTEALRHAMSTDADCSSVNTFKGVCAALARTRPMAFILENVDSMDNADDDAGSNNVQVAIGILNEIGYHTVVVKLNSADYGVPQRRSRIYFVGLRDSGVLAEPKAVCFVEIWNERRRAADGSEKMLAYVDISQNVNRMPSSTVESNVNGVSHKLKHFLGADDVVLLATSLEQAVGCKSRARAEKSWPRTLESFEEASCQPPTSATTRDGDQGASTCPDAFCVREAMTDVADFANCNMLRRIDVGEALELMGDEVHEGEGSKRQRFRACKDGAEGWVTTAGNQGTNYLKQVKRHYVCLRACPIHAGLSAESGVLKVLMAGEAFRAFEDPKDQLENVQQIQANDFAFAAILNNGRVVTWGLAAYGGDSGAVQDQLKNVQQVQATYYAFAAILADGAVVTWGYSRYDGDSTPMRDQLKNVQQIQASGGAFCACPVDGTVVTWGDARCGGLSSAVQSQLKNVQQIQATRSAFAAILGDGSVVTWGDDDCGGDSSAVKDQLKNVQQIQASRNAFAAILGDGSVVTWGDPDHGGDSSGVLDQLTNVQQIQASICAFAAIVADGSVITWGGADFGGDSSDVQDHLTNVQQVQTSERAFAAILADGVVVTWGDAVYGGDSSSVQHQLRNVKQIQATGAAFAAILCDGSVVTWGLSSHGGVQDCGGDSSAVQDKLRNVQQIQSTVRAFAAILDDGSVVTWGSAGRGGDSSAVQYQLKNVQHIQASDFAFAAILDDGSVVTWGNTASGGDSSAVQDQLKHVEQISVCALLG</sequence>